<keyword evidence="1" id="KW-0378">Hydrolase</keyword>
<evidence type="ECO:0000313" key="1">
    <source>
        <dbReference type="EMBL" id="MCU6795087.1"/>
    </source>
</evidence>
<dbReference type="InterPro" id="IPR008928">
    <property type="entry name" value="6-hairpin_glycosidase_sf"/>
</dbReference>
<name>A0ABT2UML5_9BACL</name>
<gene>
    <name evidence="1" type="ORF">OB236_23545</name>
</gene>
<reference evidence="1 2" key="1">
    <citation type="submission" date="2022-09" db="EMBL/GenBank/DDBJ databases">
        <authorList>
            <person name="Han X.L."/>
            <person name="Wang Q."/>
            <person name="Lu T."/>
        </authorList>
    </citation>
    <scope>NUCLEOTIDE SEQUENCE [LARGE SCALE GENOMIC DNA]</scope>
    <source>
        <strain evidence="1 2">WQ 127069</strain>
    </source>
</reference>
<accession>A0ABT2UML5</accession>
<dbReference type="InterPro" id="IPR012341">
    <property type="entry name" value="6hp_glycosidase-like_sf"/>
</dbReference>
<evidence type="ECO:0000313" key="2">
    <source>
        <dbReference type="Proteomes" id="UP001652445"/>
    </source>
</evidence>
<organism evidence="1 2">
    <name type="scientific">Paenibacillus baimaensis</name>
    <dbReference type="NCBI Taxonomy" id="2982185"/>
    <lineage>
        <taxon>Bacteria</taxon>
        <taxon>Bacillati</taxon>
        <taxon>Bacillota</taxon>
        <taxon>Bacilli</taxon>
        <taxon>Bacillales</taxon>
        <taxon>Paenibacillaceae</taxon>
        <taxon>Paenibacillus</taxon>
    </lineage>
</organism>
<dbReference type="Gene3D" id="1.50.10.10">
    <property type="match status" value="1"/>
</dbReference>
<protein>
    <submittedName>
        <fullName evidence="1">Glycoside hydrolase family 65</fullName>
    </submittedName>
</protein>
<dbReference type="Proteomes" id="UP001652445">
    <property type="component" value="Unassembled WGS sequence"/>
</dbReference>
<dbReference type="EMBL" id="JAOQIO010000089">
    <property type="protein sequence ID" value="MCU6795087.1"/>
    <property type="molecule type" value="Genomic_DNA"/>
</dbReference>
<comment type="caution">
    <text evidence="1">The sequence shown here is derived from an EMBL/GenBank/DDBJ whole genome shotgun (WGS) entry which is preliminary data.</text>
</comment>
<dbReference type="GO" id="GO:0016787">
    <property type="term" value="F:hydrolase activity"/>
    <property type="evidence" value="ECO:0007669"/>
    <property type="project" value="UniProtKB-KW"/>
</dbReference>
<dbReference type="SUPFAM" id="SSF48208">
    <property type="entry name" value="Six-hairpin glycosidases"/>
    <property type="match status" value="1"/>
</dbReference>
<sequence length="686" mass="77649">MQSIDRKALVSRHHPIIRELNPVSPLTVGNGEFAFTADLTGLQSFPESYQMPLGTQSQWGWHQTGGSRYTLEDAPMQSFETQGRQVEYPFAPGDKPDIFHWLRQNPHRLQLGQIGLVLMTPDGQRVGIEQLEQTEQQLNLWEGILTSQFTVSGASVKVITCCHPDSDQLGIHIESPLIEAGLLQLSIQFPSSTMTAKEWRSALDLEWQHETHRTEWMEVSASSGIFERTLDEDRYKVICHWNEGDLEQEGPHQYRIIPGKNGHSFSIVVGFMPHAGNLTALTFDEIRTASMEHWEHFWLSGGAVELAGSTDAGALELERRIVLSQFVTAIHCAGSLPPQETGLLYNSWYGKFHLEMHWWHAVHFALWGRTHLLKKSLGWYRDILPVAQKLARDQGYPGARWPKMVGPDGRQSPSPIGNLLIWQQPHPIVYAELCYRTEPTLDTLNEFADIVLESAEFMASYAHWDEQGGRYVLGPPLIPAQENFAAEETWNPTFELEYWMQGLEIAQVWRARLGMEPSPEWNRIIELLSVLPVHNGVYIAHENRPDTFLTDNTDHPSMLGAFGILPGKKADRSIMKATLLKVMQEWNWQTSWGWDFPMAAMTAGRLEDGRLAIDILLRDEVKNTYLPNGHNYQNASLMAYLPGNGGLLTAVAMMACGWDNGPDIHAPGFPTDGTWEVRFEGLSKWM</sequence>
<keyword evidence="2" id="KW-1185">Reference proteome</keyword>
<proteinExistence type="predicted"/>
<dbReference type="RefSeq" id="WP_262686133.1">
    <property type="nucleotide sequence ID" value="NZ_JAOQIO010000089.1"/>
</dbReference>